<evidence type="ECO:0000256" key="7">
    <source>
        <dbReference type="ARBA" id="ARBA00023015"/>
    </source>
</evidence>
<evidence type="ECO:0000256" key="2">
    <source>
        <dbReference type="ARBA" id="ARBA00007871"/>
    </source>
</evidence>
<dbReference type="SMART" id="SM00529">
    <property type="entry name" value="HTH_DTXR"/>
    <property type="match status" value="1"/>
</dbReference>
<accession>A0A516X3K9</accession>
<proteinExistence type="inferred from homology"/>
<feature type="region of interest" description="Disordered" evidence="13">
    <location>
        <begin position="1"/>
        <end position="27"/>
    </location>
</feature>
<name>A0A516X3K9_9ACTN</name>
<dbReference type="InterPro" id="IPR001367">
    <property type="entry name" value="Fe_dep_repressor"/>
</dbReference>
<evidence type="ECO:0000256" key="3">
    <source>
        <dbReference type="ARBA" id="ARBA00011738"/>
    </source>
</evidence>
<dbReference type="SUPFAM" id="SSF46785">
    <property type="entry name" value="Winged helix' DNA-binding domain"/>
    <property type="match status" value="1"/>
</dbReference>
<evidence type="ECO:0000256" key="9">
    <source>
        <dbReference type="ARBA" id="ARBA00023159"/>
    </source>
</evidence>
<comment type="subunit">
    <text evidence="3">Homodimer.</text>
</comment>
<dbReference type="SUPFAM" id="SSF50037">
    <property type="entry name" value="C-terminal domain of transcriptional repressors"/>
    <property type="match status" value="1"/>
</dbReference>
<keyword evidence="9" id="KW-0010">Activator</keyword>
<feature type="domain" description="HTH dtxR-type" evidence="14">
    <location>
        <begin position="37"/>
        <end position="99"/>
    </location>
</feature>
<dbReference type="InterPro" id="IPR036421">
    <property type="entry name" value="Fe_dep_repressor_sf"/>
</dbReference>
<dbReference type="EMBL" id="CP041765">
    <property type="protein sequence ID" value="QDQ97662.1"/>
    <property type="molecule type" value="Genomic_DNA"/>
</dbReference>
<evidence type="ECO:0000256" key="5">
    <source>
        <dbReference type="ARBA" id="ARBA00022491"/>
    </source>
</evidence>
<dbReference type="SUPFAM" id="SSF47979">
    <property type="entry name" value="Iron-dependent repressor protein, dimerization domain"/>
    <property type="match status" value="1"/>
</dbReference>
<reference evidence="15 16" key="1">
    <citation type="submission" date="2019-07" db="EMBL/GenBank/DDBJ databases">
        <title>Tomitella cavernea sp. nov., an actinomycete isolated from soil.</title>
        <authorList>
            <person name="Cheng J."/>
        </authorList>
    </citation>
    <scope>NUCLEOTIDE SEQUENCE [LARGE SCALE GENOMIC DNA]</scope>
    <source>
        <strain evidence="15 16">HY188</strain>
    </source>
</reference>
<evidence type="ECO:0000313" key="15">
    <source>
        <dbReference type="EMBL" id="QDQ97662.1"/>
    </source>
</evidence>
<dbReference type="Pfam" id="PF01325">
    <property type="entry name" value="Fe_dep_repress"/>
    <property type="match status" value="1"/>
</dbReference>
<dbReference type="Pfam" id="PF02742">
    <property type="entry name" value="Fe_dep_repr_C"/>
    <property type="match status" value="1"/>
</dbReference>
<keyword evidence="4" id="KW-0963">Cytoplasm</keyword>
<dbReference type="FunFam" id="1.10.60.10:FF:000004">
    <property type="entry name" value="DtxR family transcriptional regulator"/>
    <property type="match status" value="1"/>
</dbReference>
<dbReference type="GO" id="GO:0003700">
    <property type="term" value="F:DNA-binding transcription factor activity"/>
    <property type="evidence" value="ECO:0007669"/>
    <property type="project" value="InterPro"/>
</dbReference>
<comment type="similarity">
    <text evidence="2">Belongs to the DtxR/MntR family.</text>
</comment>
<dbReference type="Gene3D" id="2.30.30.90">
    <property type="match status" value="1"/>
</dbReference>
<dbReference type="InterPro" id="IPR022687">
    <property type="entry name" value="HTH_DTXR"/>
</dbReference>
<evidence type="ECO:0000256" key="6">
    <source>
        <dbReference type="ARBA" id="ARBA00023004"/>
    </source>
</evidence>
<dbReference type="RefSeq" id="WP_143908577.1">
    <property type="nucleotide sequence ID" value="NZ_CP041765.1"/>
</dbReference>
<evidence type="ECO:0000256" key="8">
    <source>
        <dbReference type="ARBA" id="ARBA00023125"/>
    </source>
</evidence>
<dbReference type="PANTHER" id="PTHR33238">
    <property type="entry name" value="IRON (METAL) DEPENDENT REPRESSOR, DTXR FAMILY"/>
    <property type="match status" value="1"/>
</dbReference>
<comment type="subcellular location">
    <subcellularLocation>
        <location evidence="1">Cytoplasm</location>
    </subcellularLocation>
</comment>
<keyword evidence="16" id="KW-1185">Reference proteome</keyword>
<dbReference type="AlphaFoldDB" id="A0A516X3K9"/>
<dbReference type="Gene3D" id="1.10.60.10">
    <property type="entry name" value="Iron dependent repressor, metal binding and dimerisation domain"/>
    <property type="match status" value="1"/>
</dbReference>
<dbReference type="GO" id="GO:0003677">
    <property type="term" value="F:DNA binding"/>
    <property type="evidence" value="ECO:0007669"/>
    <property type="project" value="UniProtKB-KW"/>
</dbReference>
<evidence type="ECO:0000256" key="12">
    <source>
        <dbReference type="ARBA" id="ARBA00032593"/>
    </source>
</evidence>
<keyword evidence="8" id="KW-0238">DNA-binding</keyword>
<dbReference type="InterPro" id="IPR050536">
    <property type="entry name" value="DtxR_MntR_Metal-Reg"/>
</dbReference>
<keyword evidence="11" id="KW-0464">Manganese</keyword>
<dbReference type="GO" id="GO:0046983">
    <property type="term" value="F:protein dimerization activity"/>
    <property type="evidence" value="ECO:0007669"/>
    <property type="project" value="InterPro"/>
</dbReference>
<dbReference type="SMART" id="SM00899">
    <property type="entry name" value="FeoA"/>
    <property type="match status" value="1"/>
</dbReference>
<dbReference type="InterPro" id="IPR036390">
    <property type="entry name" value="WH_DNA-bd_sf"/>
</dbReference>
<keyword evidence="10" id="KW-0804">Transcription</keyword>
<keyword evidence="7" id="KW-0805">Transcription regulation</keyword>
<evidence type="ECO:0000256" key="11">
    <source>
        <dbReference type="ARBA" id="ARBA00023211"/>
    </source>
</evidence>
<evidence type="ECO:0000256" key="4">
    <source>
        <dbReference type="ARBA" id="ARBA00022490"/>
    </source>
</evidence>
<dbReference type="InterPro" id="IPR036388">
    <property type="entry name" value="WH-like_DNA-bd_sf"/>
</dbReference>
<dbReference type="OrthoDB" id="9791355at2"/>
<dbReference type="GO" id="GO:0005737">
    <property type="term" value="C:cytoplasm"/>
    <property type="evidence" value="ECO:0007669"/>
    <property type="project" value="UniProtKB-SubCell"/>
</dbReference>
<evidence type="ECO:0000259" key="14">
    <source>
        <dbReference type="PROSITE" id="PS50944"/>
    </source>
</evidence>
<dbReference type="Gene3D" id="1.10.10.10">
    <property type="entry name" value="Winged helix-like DNA-binding domain superfamily/Winged helix DNA-binding domain"/>
    <property type="match status" value="1"/>
</dbReference>
<reference evidence="15 16" key="2">
    <citation type="submission" date="2019-07" db="EMBL/GenBank/DDBJ databases">
        <authorList>
            <person name="Huang Y."/>
        </authorList>
    </citation>
    <scope>NUCLEOTIDE SEQUENCE [LARGE SCALE GENOMIC DNA]</scope>
    <source>
        <strain evidence="15 16">HY188</strain>
    </source>
</reference>
<dbReference type="KEGG" id="toy:FO059_10425"/>
<dbReference type="InterPro" id="IPR007167">
    <property type="entry name" value="Fe-transptr_FeoA-like"/>
</dbReference>
<sequence length="268" mass="28726">MTDDASAPTPAVPPVKPGVGDPAAQAAPAVRNPAAALTPVAQDYLKVIWTATEWDDEPMSTKLLAERLGSAASTVSETVRRLADQHLVDHVRYGAITLTADGRAAALAMVRRHRLIETFLVRELDYSWAEVHDEAEVLEHAVSDVLVSRIDAKLGHPERDPHGDPIPRADGTLPRIPGLRLADLAGGAAGSITRISDEHPDMLRYFDGLGIAPGVVLQVLEHRDFAGTISVRVHGPGDAQEVRTVELGRPAADAIWLVQLPEAPQAPR</sequence>
<organism evidence="15 16">
    <name type="scientific">Tomitella fengzijianii</name>
    <dbReference type="NCBI Taxonomy" id="2597660"/>
    <lineage>
        <taxon>Bacteria</taxon>
        <taxon>Bacillati</taxon>
        <taxon>Actinomycetota</taxon>
        <taxon>Actinomycetes</taxon>
        <taxon>Mycobacteriales</taxon>
        <taxon>Tomitella</taxon>
    </lineage>
</organism>
<dbReference type="InterPro" id="IPR022689">
    <property type="entry name" value="Iron_dep_repressor"/>
</dbReference>
<dbReference type="Proteomes" id="UP000317344">
    <property type="component" value="Chromosome"/>
</dbReference>
<gene>
    <name evidence="15" type="ORF">FO059_10425</name>
</gene>
<dbReference type="InterPro" id="IPR038157">
    <property type="entry name" value="FeoA_core_dom"/>
</dbReference>
<dbReference type="GO" id="GO:0046914">
    <property type="term" value="F:transition metal ion binding"/>
    <property type="evidence" value="ECO:0007669"/>
    <property type="project" value="InterPro"/>
</dbReference>
<dbReference type="GO" id="GO:0045892">
    <property type="term" value="P:negative regulation of DNA-templated transcription"/>
    <property type="evidence" value="ECO:0007669"/>
    <property type="project" value="TreeGrafter"/>
</dbReference>
<keyword evidence="5" id="KW-0678">Repressor</keyword>
<dbReference type="PROSITE" id="PS50944">
    <property type="entry name" value="HTH_DTXR"/>
    <property type="match status" value="1"/>
</dbReference>
<dbReference type="Pfam" id="PF04023">
    <property type="entry name" value="FeoA"/>
    <property type="match status" value="1"/>
</dbReference>
<protein>
    <recommendedName>
        <fullName evidence="12">Manganese transport regulator</fullName>
    </recommendedName>
</protein>
<evidence type="ECO:0000256" key="10">
    <source>
        <dbReference type="ARBA" id="ARBA00023163"/>
    </source>
</evidence>
<evidence type="ECO:0000313" key="16">
    <source>
        <dbReference type="Proteomes" id="UP000317344"/>
    </source>
</evidence>
<evidence type="ECO:0000256" key="1">
    <source>
        <dbReference type="ARBA" id="ARBA00004496"/>
    </source>
</evidence>
<keyword evidence="6" id="KW-0408">Iron</keyword>
<dbReference type="PANTHER" id="PTHR33238:SF11">
    <property type="entry name" value="TRANSCRIPTIONAL REGULATOR MNTR"/>
    <property type="match status" value="1"/>
</dbReference>
<dbReference type="InterPro" id="IPR008988">
    <property type="entry name" value="Transcriptional_repressor_C"/>
</dbReference>
<evidence type="ECO:0000256" key="13">
    <source>
        <dbReference type="SAM" id="MobiDB-lite"/>
    </source>
</evidence>